<keyword evidence="2" id="KW-1185">Reference proteome</keyword>
<organism evidence="1 2">
    <name type="scientific">Periplaneta americana</name>
    <name type="common">American cockroach</name>
    <name type="synonym">Blatta americana</name>
    <dbReference type="NCBI Taxonomy" id="6978"/>
    <lineage>
        <taxon>Eukaryota</taxon>
        <taxon>Metazoa</taxon>
        <taxon>Ecdysozoa</taxon>
        <taxon>Arthropoda</taxon>
        <taxon>Hexapoda</taxon>
        <taxon>Insecta</taxon>
        <taxon>Pterygota</taxon>
        <taxon>Neoptera</taxon>
        <taxon>Polyneoptera</taxon>
        <taxon>Dictyoptera</taxon>
        <taxon>Blattodea</taxon>
        <taxon>Blattoidea</taxon>
        <taxon>Blattidae</taxon>
        <taxon>Blattinae</taxon>
        <taxon>Periplaneta</taxon>
    </lineage>
</organism>
<accession>A0ABQ8TIY7</accession>
<dbReference type="EMBL" id="JAJSOF020000009">
    <property type="protein sequence ID" value="KAJ4446427.1"/>
    <property type="molecule type" value="Genomic_DNA"/>
</dbReference>
<evidence type="ECO:0000313" key="1">
    <source>
        <dbReference type="EMBL" id="KAJ4446427.1"/>
    </source>
</evidence>
<reference evidence="1 2" key="1">
    <citation type="journal article" date="2022" name="Allergy">
        <title>Genome assembly and annotation of Periplaneta americana reveal a comprehensive cockroach allergen profile.</title>
        <authorList>
            <person name="Wang L."/>
            <person name="Xiong Q."/>
            <person name="Saelim N."/>
            <person name="Wang L."/>
            <person name="Nong W."/>
            <person name="Wan A.T."/>
            <person name="Shi M."/>
            <person name="Liu X."/>
            <person name="Cao Q."/>
            <person name="Hui J.H.L."/>
            <person name="Sookrung N."/>
            <person name="Leung T.F."/>
            <person name="Tungtrongchitr A."/>
            <person name="Tsui S.K.W."/>
        </authorList>
    </citation>
    <scope>NUCLEOTIDE SEQUENCE [LARGE SCALE GENOMIC DNA]</scope>
    <source>
        <strain evidence="1">PWHHKU_190912</strain>
    </source>
</reference>
<gene>
    <name evidence="1" type="ORF">ANN_13123</name>
</gene>
<comment type="caution">
    <text evidence="1">The sequence shown here is derived from an EMBL/GenBank/DDBJ whole genome shotgun (WGS) entry which is preliminary data.</text>
</comment>
<protein>
    <submittedName>
        <fullName evidence="1">Uncharacterized protein</fullName>
    </submittedName>
</protein>
<name>A0ABQ8TIY7_PERAM</name>
<dbReference type="Proteomes" id="UP001148838">
    <property type="component" value="Unassembled WGS sequence"/>
</dbReference>
<proteinExistence type="predicted"/>
<sequence length="158" mass="17870">MAGLCEGGNEPAGSLKVIFNYQKTGLNLTHDTKMAPLMSLVKLKVPPAHIQACVQLIGALLLYELQNTLEKKEKRTWVKKLIRTRIMHGASKTLLKELAEEDPAEYRKHLRMSPVLKLLQVRIHTRKVVDSSWSRDGKVDTKVDESSTQILLDRQVTT</sequence>
<evidence type="ECO:0000313" key="2">
    <source>
        <dbReference type="Proteomes" id="UP001148838"/>
    </source>
</evidence>